<evidence type="ECO:0000259" key="10">
    <source>
        <dbReference type="Pfam" id="PF00056"/>
    </source>
</evidence>
<evidence type="ECO:0000313" key="12">
    <source>
        <dbReference type="EMBL" id="PAV04304.1"/>
    </source>
</evidence>
<feature type="binding site" evidence="7">
    <location>
        <position position="84"/>
    </location>
    <ligand>
        <name>substrate</name>
    </ligand>
</feature>
<dbReference type="Gene3D" id="3.90.110.10">
    <property type="entry name" value="Lactate dehydrogenase/glycoside hydrolase, family 4, C-terminal"/>
    <property type="match status" value="1"/>
</dbReference>
<evidence type="ECO:0000256" key="3">
    <source>
        <dbReference type="ARBA" id="ARBA00022857"/>
    </source>
</evidence>
<feature type="binding site" evidence="8">
    <location>
        <begin position="7"/>
        <end position="13"/>
    </location>
    <ligand>
        <name>NAD(+)</name>
        <dbReference type="ChEBI" id="CHEBI:57540"/>
    </ligand>
</feature>
<feature type="active site" description="Proton acceptor" evidence="6">
    <location>
        <position position="177"/>
    </location>
</feature>
<dbReference type="InterPro" id="IPR022383">
    <property type="entry name" value="Lactate/malate_DH_C"/>
</dbReference>
<evidence type="ECO:0000256" key="5">
    <source>
        <dbReference type="ARBA" id="ARBA00023027"/>
    </source>
</evidence>
<dbReference type="Proteomes" id="UP000217784">
    <property type="component" value="Unassembled WGS sequence"/>
</dbReference>
<feature type="domain" description="Lactate/malate dehydrogenase N-terminal" evidence="10">
    <location>
        <begin position="1"/>
        <end position="144"/>
    </location>
</feature>
<proteinExistence type="inferred from homology"/>
<evidence type="ECO:0000256" key="7">
    <source>
        <dbReference type="PIRSR" id="PIRSR000102-2"/>
    </source>
</evidence>
<dbReference type="PANTHER" id="PTHR43128:SF16">
    <property type="entry name" value="L-LACTATE DEHYDROGENASE"/>
    <property type="match status" value="1"/>
</dbReference>
<feature type="domain" description="Lactate/malate dehydrogenase C-terminal" evidence="11">
    <location>
        <begin position="148"/>
        <end position="317"/>
    </location>
</feature>
<evidence type="ECO:0000256" key="4">
    <source>
        <dbReference type="ARBA" id="ARBA00023002"/>
    </source>
</evidence>
<dbReference type="InterPro" id="IPR015955">
    <property type="entry name" value="Lactate_DH/Glyco_Ohase_4_C"/>
</dbReference>
<reference evidence="12 13" key="1">
    <citation type="journal article" date="2017" name="BMC Genomics">
        <title>Genomic analysis of methanogenic archaea reveals a shift towards energy conservation.</title>
        <authorList>
            <person name="Gilmore S.P."/>
            <person name="Henske J.K."/>
            <person name="Sexton J.A."/>
            <person name="Solomon K.V."/>
            <person name="Seppala S."/>
            <person name="Yoo J.I."/>
            <person name="Huyett L.M."/>
            <person name="Pressman A."/>
            <person name="Cogan J.Z."/>
            <person name="Kivenson V."/>
            <person name="Peng X."/>
            <person name="Tan Y."/>
            <person name="Valentine D.L."/>
            <person name="O'Malley M.A."/>
        </authorList>
    </citation>
    <scope>NUCLEOTIDE SEQUENCE [LARGE SCALE GENOMIC DNA]</scope>
    <source>
        <strain evidence="12 13">M.o.H.</strain>
    </source>
</reference>
<accession>A0A2A2H4T4</accession>
<dbReference type="Pfam" id="PF00056">
    <property type="entry name" value="Ldh_1_N"/>
    <property type="match status" value="1"/>
</dbReference>
<dbReference type="RefSeq" id="WP_069584418.1">
    <property type="nucleotide sequence ID" value="NZ_LMVM01000023.1"/>
</dbReference>
<keyword evidence="13" id="KW-1185">Reference proteome</keyword>
<keyword evidence="2" id="KW-0816">Tricarboxylic acid cycle</keyword>
<dbReference type="PANTHER" id="PTHR43128">
    <property type="entry name" value="L-2-HYDROXYCARBOXYLATE DEHYDROGENASE (NAD(P)(+))"/>
    <property type="match status" value="1"/>
</dbReference>
<dbReference type="AlphaFoldDB" id="A0A2A2H4T4"/>
<feature type="binding site" evidence="8">
    <location>
        <position position="97"/>
    </location>
    <ligand>
        <name>NAD(+)</name>
        <dbReference type="ChEBI" id="CHEBI:57540"/>
    </ligand>
</feature>
<dbReference type="InterPro" id="IPR001236">
    <property type="entry name" value="Lactate/malate_DH_N"/>
</dbReference>
<dbReference type="EMBL" id="LMVM01000023">
    <property type="protein sequence ID" value="PAV04304.1"/>
    <property type="molecule type" value="Genomic_DNA"/>
</dbReference>
<keyword evidence="3" id="KW-0521">NADP</keyword>
<feature type="binding site" evidence="7">
    <location>
        <position position="153"/>
    </location>
    <ligand>
        <name>substrate</name>
    </ligand>
</feature>
<keyword evidence="4 9" id="KW-0560">Oxidoreductase</keyword>
<sequence length="326" mass="35390">MKVSIIGATGRVGRAAAFCLAEENSVNKLVLIAREESVDKIKGESLDIYDALAAKGVYVSIKTSSDLNSIEGSDVVVLTAGASRKPGMERADLGSLNAEIVADYARKIAEIAPNSIILVITNPVDVMTYVALKASGFSKNKVFGLGNHLDSLRFKNYMAKHFHVHVSEIHTRIIGQHGPHMVPLISSTSIGGIPIEYYSAWDYFTGYKPFDIKETIETVKNAGNNIISKKGATEYGPAFAISNIVTTILNDERKILTVSAYLEGEIEGIDNVCLGVPVKLGIEGIEGILPIKMSEEERDSFIEAAKVVKKDTKKIMENLNLNSEDQ</sequence>
<feature type="binding site" evidence="7">
    <location>
        <position position="90"/>
    </location>
    <ligand>
        <name>substrate</name>
    </ligand>
</feature>
<name>A0A2A2H4T4_METBR</name>
<dbReference type="PIRSF" id="PIRSF000102">
    <property type="entry name" value="Lac_mal_DH"/>
    <property type="match status" value="1"/>
</dbReference>
<evidence type="ECO:0000256" key="2">
    <source>
        <dbReference type="ARBA" id="ARBA00022532"/>
    </source>
</evidence>
<dbReference type="SUPFAM" id="SSF51735">
    <property type="entry name" value="NAD(P)-binding Rossmann-fold domains"/>
    <property type="match status" value="1"/>
</dbReference>
<gene>
    <name evidence="12" type="ORF">ASJ80_05510</name>
</gene>
<evidence type="ECO:0000259" key="11">
    <source>
        <dbReference type="Pfam" id="PF02866"/>
    </source>
</evidence>
<evidence type="ECO:0000256" key="1">
    <source>
        <dbReference type="ARBA" id="ARBA00008104"/>
    </source>
</evidence>
<evidence type="ECO:0000256" key="6">
    <source>
        <dbReference type="PIRSR" id="PIRSR000102-1"/>
    </source>
</evidence>
<keyword evidence="5 8" id="KW-0520">NAD</keyword>
<dbReference type="NCBIfam" id="NF004863">
    <property type="entry name" value="PRK06223.1"/>
    <property type="match status" value="1"/>
</dbReference>
<dbReference type="PRINTS" id="PR00086">
    <property type="entry name" value="LLDHDRGNASE"/>
</dbReference>
<protein>
    <submittedName>
        <fullName evidence="12">Malate dehydrogenase</fullName>
    </submittedName>
</protein>
<dbReference type="SUPFAM" id="SSF56327">
    <property type="entry name" value="LDH C-terminal domain-like"/>
    <property type="match status" value="1"/>
</dbReference>
<dbReference type="OrthoDB" id="2596at2157"/>
<evidence type="ECO:0000256" key="9">
    <source>
        <dbReference type="RuleBase" id="RU003369"/>
    </source>
</evidence>
<dbReference type="GO" id="GO:0006099">
    <property type="term" value="P:tricarboxylic acid cycle"/>
    <property type="evidence" value="ECO:0007669"/>
    <property type="project" value="UniProtKB-KW"/>
</dbReference>
<dbReference type="GO" id="GO:0004459">
    <property type="term" value="F:L-lactate dehydrogenase (NAD+) activity"/>
    <property type="evidence" value="ECO:0007669"/>
    <property type="project" value="TreeGrafter"/>
</dbReference>
<dbReference type="Pfam" id="PF02866">
    <property type="entry name" value="Ldh_1_C"/>
    <property type="match status" value="1"/>
</dbReference>
<evidence type="ECO:0000256" key="8">
    <source>
        <dbReference type="PIRSR" id="PIRSR000102-3"/>
    </source>
</evidence>
<dbReference type="InterPro" id="IPR036291">
    <property type="entry name" value="NAD(P)-bd_dom_sf"/>
</dbReference>
<dbReference type="InterPro" id="IPR001557">
    <property type="entry name" value="L-lactate/malate_DH"/>
</dbReference>
<comment type="similarity">
    <text evidence="1 9">Belongs to the LDH/MDH superfamily.</text>
</comment>
<comment type="caution">
    <text evidence="12">The sequence shown here is derived from an EMBL/GenBank/DDBJ whole genome shotgun (WGS) entry which is preliminary data.</text>
</comment>
<feature type="binding site" evidence="8">
    <location>
        <begin position="120"/>
        <end position="122"/>
    </location>
    <ligand>
        <name>NAD(+)</name>
        <dbReference type="ChEBI" id="CHEBI:57540"/>
    </ligand>
</feature>
<dbReference type="GO" id="GO:0006089">
    <property type="term" value="P:lactate metabolic process"/>
    <property type="evidence" value="ECO:0007669"/>
    <property type="project" value="TreeGrafter"/>
</dbReference>
<organism evidence="12 13">
    <name type="scientific">Methanobacterium bryantii</name>
    <dbReference type="NCBI Taxonomy" id="2161"/>
    <lineage>
        <taxon>Archaea</taxon>
        <taxon>Methanobacteriati</taxon>
        <taxon>Methanobacteriota</taxon>
        <taxon>Methanomada group</taxon>
        <taxon>Methanobacteria</taxon>
        <taxon>Methanobacteriales</taxon>
        <taxon>Methanobacteriaceae</taxon>
        <taxon>Methanobacterium</taxon>
    </lineage>
</organism>
<dbReference type="Gene3D" id="3.40.50.720">
    <property type="entry name" value="NAD(P)-binding Rossmann-like Domain"/>
    <property type="match status" value="1"/>
</dbReference>
<feature type="binding site" evidence="7">
    <location>
        <position position="122"/>
    </location>
    <ligand>
        <name>substrate</name>
    </ligand>
</feature>
<evidence type="ECO:0000313" key="13">
    <source>
        <dbReference type="Proteomes" id="UP000217784"/>
    </source>
</evidence>